<feature type="region of interest" description="Disordered" evidence="1">
    <location>
        <begin position="118"/>
        <end position="149"/>
    </location>
</feature>
<dbReference type="RefSeq" id="WP_189500592.1">
    <property type="nucleotide sequence ID" value="NZ_BLLN01000009.1"/>
</dbReference>
<dbReference type="PANTHER" id="PTHR37807">
    <property type="entry name" value="OS07G0160300 PROTEIN"/>
    <property type="match status" value="1"/>
</dbReference>
<proteinExistence type="predicted"/>
<evidence type="ECO:0008006" key="4">
    <source>
        <dbReference type="Google" id="ProtNLM"/>
    </source>
</evidence>
<dbReference type="Pfam" id="PF13671">
    <property type="entry name" value="AAA_33"/>
    <property type="match status" value="1"/>
</dbReference>
<dbReference type="GeneID" id="95073214"/>
<sequence length="181" mass="18875">MIVAVGGRPFTGKSTLARALADALSGVLLDTTTVRKALFPTVVEAPPEVTDWLYEGLLKAASWTLETTPGAIIVLDGRPLTRKRDVQALQRFAAHLGHTLQLIECACPVDLAAERSRSAATEAGGLPAEPVDNGTDPIPEPKVVVDTSHPPERCVSVALDGVGHLLSMHGARPAAAPSAPP</sequence>
<evidence type="ECO:0000313" key="3">
    <source>
        <dbReference type="Proteomes" id="UP000472710"/>
    </source>
</evidence>
<reference evidence="2 3" key="1">
    <citation type="submission" date="2020-02" db="EMBL/GenBank/DDBJ databases">
        <title>Whole genome shotgun sequence of Streptomyces diastaticus subsp. diastaticus NBRC 13412.</title>
        <authorList>
            <person name="Ichikawa N."/>
            <person name="Komaki H."/>
            <person name="Tamura T."/>
        </authorList>
    </citation>
    <scope>NUCLEOTIDE SEQUENCE [LARGE SCALE GENOMIC DNA]</scope>
    <source>
        <strain evidence="2 3">NBRC 13412</strain>
    </source>
</reference>
<protein>
    <recommendedName>
        <fullName evidence="4">ATP-binding protein</fullName>
    </recommendedName>
</protein>
<keyword evidence="3" id="KW-1185">Reference proteome</keyword>
<dbReference type="Gene3D" id="3.40.50.300">
    <property type="entry name" value="P-loop containing nucleotide triphosphate hydrolases"/>
    <property type="match status" value="1"/>
</dbReference>
<dbReference type="InterPro" id="IPR027417">
    <property type="entry name" value="P-loop_NTPase"/>
</dbReference>
<evidence type="ECO:0000313" key="2">
    <source>
        <dbReference type="EMBL" id="GFH75300.1"/>
    </source>
</evidence>
<evidence type="ECO:0000256" key="1">
    <source>
        <dbReference type="SAM" id="MobiDB-lite"/>
    </source>
</evidence>
<dbReference type="Proteomes" id="UP000472710">
    <property type="component" value="Unassembled WGS sequence"/>
</dbReference>
<name>A0ABQ1CYA8_STRDI</name>
<dbReference type="PANTHER" id="PTHR37807:SF3">
    <property type="entry name" value="OS07G0160300 PROTEIN"/>
    <property type="match status" value="1"/>
</dbReference>
<gene>
    <name evidence="2" type="ORF">Sdia_60680</name>
</gene>
<accession>A0ABQ1CYA8</accession>
<comment type="caution">
    <text evidence="2">The sequence shown here is derived from an EMBL/GenBank/DDBJ whole genome shotgun (WGS) entry which is preliminary data.</text>
</comment>
<dbReference type="SUPFAM" id="SSF52540">
    <property type="entry name" value="P-loop containing nucleoside triphosphate hydrolases"/>
    <property type="match status" value="1"/>
</dbReference>
<organism evidence="2 3">
    <name type="scientific">Streptomyces diastaticus subsp. diastaticus</name>
    <dbReference type="NCBI Taxonomy" id="68040"/>
    <lineage>
        <taxon>Bacteria</taxon>
        <taxon>Bacillati</taxon>
        <taxon>Actinomycetota</taxon>
        <taxon>Actinomycetes</taxon>
        <taxon>Kitasatosporales</taxon>
        <taxon>Streptomycetaceae</taxon>
        <taxon>Streptomyces</taxon>
        <taxon>Streptomyces diastaticus group</taxon>
    </lineage>
</organism>
<dbReference type="EMBL" id="BLLN01000009">
    <property type="protein sequence ID" value="GFH75300.1"/>
    <property type="molecule type" value="Genomic_DNA"/>
</dbReference>